<dbReference type="PANTHER" id="PTHR43316:SF3">
    <property type="entry name" value="HALOACID DEHALOGENASE, TYPE II (AFU_ORTHOLOGUE AFUA_2G07750)-RELATED"/>
    <property type="match status" value="1"/>
</dbReference>
<gene>
    <name evidence="4" type="ORF">C7443_10895</name>
</gene>
<organism evidence="4 5">
    <name type="scientific">Plasticicumulans acidivorans</name>
    <dbReference type="NCBI Taxonomy" id="886464"/>
    <lineage>
        <taxon>Bacteria</taxon>
        <taxon>Pseudomonadati</taxon>
        <taxon>Pseudomonadota</taxon>
        <taxon>Gammaproteobacteria</taxon>
        <taxon>Candidatus Competibacteraceae</taxon>
        <taxon>Plasticicumulans</taxon>
    </lineage>
</organism>
<dbReference type="PRINTS" id="PR00413">
    <property type="entry name" value="HADHALOGNASE"/>
</dbReference>
<protein>
    <recommendedName>
        <fullName evidence="3">(S)-2-haloacid dehalogenase</fullName>
        <ecNumber evidence="3">3.8.1.2</ecNumber>
    </recommendedName>
    <alternativeName>
        <fullName evidence="3">2-haloalkanoic acid dehalogenase</fullName>
    </alternativeName>
    <alternativeName>
        <fullName evidence="3">Halocarboxylic acid halidohydrolase</fullName>
    </alternativeName>
    <alternativeName>
        <fullName evidence="3">L-2-haloacid dehalogenase</fullName>
    </alternativeName>
</protein>
<reference evidence="4 5" key="1">
    <citation type="submission" date="2018-05" db="EMBL/GenBank/DDBJ databases">
        <title>Genomic Encyclopedia of Type Strains, Phase IV (KMG-IV): sequencing the most valuable type-strain genomes for metagenomic binning, comparative biology and taxonomic classification.</title>
        <authorList>
            <person name="Goeker M."/>
        </authorList>
    </citation>
    <scope>NUCLEOTIDE SEQUENCE [LARGE SCALE GENOMIC DNA]</scope>
    <source>
        <strain evidence="4 5">DSM 23606</strain>
    </source>
</reference>
<evidence type="ECO:0000313" key="5">
    <source>
        <dbReference type="Proteomes" id="UP000246569"/>
    </source>
</evidence>
<comment type="function">
    <text evidence="3">Catalyzes the hydrolytic dehalogenation of small (S)-2-haloalkanoic acids to yield the corresponding (R)-2-hydroxyalkanoic acids.</text>
</comment>
<proteinExistence type="inferred from homology"/>
<dbReference type="SUPFAM" id="SSF56784">
    <property type="entry name" value="HAD-like"/>
    <property type="match status" value="1"/>
</dbReference>
<comment type="similarity">
    <text evidence="1 3">Belongs to the HAD-like hydrolase superfamily. S-2-haloalkanoic acid dehalogenase family.</text>
</comment>
<sequence length="228" mass="25019">MIRAIAFDAYGTLFDVYSIGKLAEDLFPGHGEALAALWRDKQIEYTRLRTLCDRYRDFRCVTEDALIFSARSLGLALDSATRSRLMAQYDRLALFPENHAALQALKALGLPLVILSNGTPGMLAAAVASAGLAGVFDQLLSVESVRRFKTAPEAYRLGPDALGVPAADILFVSSNGWDVCGATWYGFHTFWLNRRRLPPEELGVAPHAEGCSLDEVVDYVRAALNHSR</sequence>
<dbReference type="Proteomes" id="UP000246569">
    <property type="component" value="Unassembled WGS sequence"/>
</dbReference>
<evidence type="ECO:0000256" key="2">
    <source>
        <dbReference type="ARBA" id="ARBA00022801"/>
    </source>
</evidence>
<dbReference type="InterPro" id="IPR023198">
    <property type="entry name" value="PGP-like_dom2"/>
</dbReference>
<comment type="catalytic activity">
    <reaction evidence="3">
        <text>an (S)-2-haloacid + H2O = a (2R)-2-hydroxycarboxylate + a halide anion + H(+)</text>
        <dbReference type="Rhea" id="RHEA:11192"/>
        <dbReference type="ChEBI" id="CHEBI:15377"/>
        <dbReference type="ChEBI" id="CHEBI:15378"/>
        <dbReference type="ChEBI" id="CHEBI:16042"/>
        <dbReference type="ChEBI" id="CHEBI:58314"/>
        <dbReference type="ChEBI" id="CHEBI:137405"/>
        <dbReference type="EC" id="3.8.1.2"/>
    </reaction>
</comment>
<dbReference type="InterPro" id="IPR006439">
    <property type="entry name" value="HAD-SF_hydro_IA"/>
</dbReference>
<dbReference type="InterPro" id="IPR051540">
    <property type="entry name" value="S-2-haloacid_dehalogenase"/>
</dbReference>
<dbReference type="SFLD" id="SFLDG01129">
    <property type="entry name" value="C1.5:_HAD__Beta-PGM__Phosphata"/>
    <property type="match status" value="1"/>
</dbReference>
<evidence type="ECO:0000313" key="4">
    <source>
        <dbReference type="EMBL" id="PWV60166.1"/>
    </source>
</evidence>
<evidence type="ECO:0000256" key="1">
    <source>
        <dbReference type="ARBA" id="ARBA00008106"/>
    </source>
</evidence>
<dbReference type="GO" id="GO:0018784">
    <property type="term" value="F:(S)-2-haloacid dehalogenase activity"/>
    <property type="evidence" value="ECO:0007669"/>
    <property type="project" value="UniProtKB-UniRule"/>
</dbReference>
<dbReference type="EC" id="3.8.1.2" evidence="3"/>
<dbReference type="SFLD" id="SFLDG01135">
    <property type="entry name" value="C1.5.6:_HAD__Beta-PGM__Phospha"/>
    <property type="match status" value="1"/>
</dbReference>
<dbReference type="CDD" id="cd02588">
    <property type="entry name" value="HAD_L2-DEX"/>
    <property type="match status" value="1"/>
</dbReference>
<keyword evidence="2 3" id="KW-0378">Hydrolase</keyword>
<keyword evidence="5" id="KW-1185">Reference proteome</keyword>
<dbReference type="NCBIfam" id="TIGR01493">
    <property type="entry name" value="HAD-SF-IA-v2"/>
    <property type="match status" value="1"/>
</dbReference>
<dbReference type="InterPro" id="IPR023214">
    <property type="entry name" value="HAD_sf"/>
</dbReference>
<dbReference type="Gene3D" id="3.40.50.1000">
    <property type="entry name" value="HAD superfamily/HAD-like"/>
    <property type="match status" value="1"/>
</dbReference>
<dbReference type="InterPro" id="IPR006328">
    <property type="entry name" value="2-HAD"/>
</dbReference>
<dbReference type="NCBIfam" id="TIGR01428">
    <property type="entry name" value="HAD_type_II"/>
    <property type="match status" value="1"/>
</dbReference>
<evidence type="ECO:0000256" key="3">
    <source>
        <dbReference type="RuleBase" id="RU368077"/>
    </source>
</evidence>
<dbReference type="SFLD" id="SFLDS00003">
    <property type="entry name" value="Haloacid_Dehalogenase"/>
    <property type="match status" value="1"/>
</dbReference>
<dbReference type="Pfam" id="PF00702">
    <property type="entry name" value="Hydrolase"/>
    <property type="match status" value="1"/>
</dbReference>
<dbReference type="InterPro" id="IPR036412">
    <property type="entry name" value="HAD-like_sf"/>
</dbReference>
<dbReference type="AlphaFoldDB" id="A0A317MU37"/>
<accession>A0A317MU37</accession>
<dbReference type="RefSeq" id="WP_110019357.1">
    <property type="nucleotide sequence ID" value="NZ_QGTJ01000008.1"/>
</dbReference>
<dbReference type="EMBL" id="QGTJ01000008">
    <property type="protein sequence ID" value="PWV60166.1"/>
    <property type="molecule type" value="Genomic_DNA"/>
</dbReference>
<dbReference type="OrthoDB" id="5865007at2"/>
<comment type="caution">
    <text evidence="4">The sequence shown here is derived from an EMBL/GenBank/DDBJ whole genome shotgun (WGS) entry which is preliminary data.</text>
</comment>
<dbReference type="Gene3D" id="1.10.150.240">
    <property type="entry name" value="Putative phosphatase, domain 2"/>
    <property type="match status" value="1"/>
</dbReference>
<dbReference type="PANTHER" id="PTHR43316">
    <property type="entry name" value="HYDROLASE, HALOACID DELAHOGENASE-RELATED"/>
    <property type="match status" value="1"/>
</dbReference>
<name>A0A317MU37_9GAMM</name>
<dbReference type="SFLD" id="SFLDF00045">
    <property type="entry name" value="2-haloacid_dehalogenase"/>
    <property type="match status" value="1"/>
</dbReference>